<evidence type="ECO:0000313" key="2">
    <source>
        <dbReference type="EMBL" id="CBZ05835.1"/>
    </source>
</evidence>
<protein>
    <submittedName>
        <fullName evidence="1">Uncharacterized protein</fullName>
    </submittedName>
</protein>
<dbReference type="KEGG" id="lma:LMJF_23_1075"/>
<reference evidence="1 3" key="2">
    <citation type="journal article" date="2011" name="Genome Res.">
        <title>Chromosome and gene copy number variation allow major structural change between species and strains of Leishmania.</title>
        <authorList>
            <person name="Rogers M.B."/>
            <person name="Hilley J.D."/>
            <person name="Dickens N.J."/>
            <person name="Wilkes J."/>
            <person name="Bates P.A."/>
            <person name="Depledge D.P."/>
            <person name="Harris D."/>
            <person name="Her Y."/>
            <person name="Herzyk P."/>
            <person name="Imamura H."/>
            <person name="Otto T.D."/>
            <person name="Sanders M."/>
            <person name="Seeger K."/>
            <person name="Dujardin J.C."/>
            <person name="Berriman M."/>
            <person name="Smith D.F."/>
            <person name="Hertz-Fowler C."/>
            <person name="Mottram J.C."/>
        </authorList>
    </citation>
    <scope>NUCLEOTIDE SEQUENCE [LARGE SCALE GENOMIC DNA]</scope>
    <source>
        <strain evidence="1">Friedlin</strain>
        <strain evidence="3">MHOM/IL/81/Friedlin</strain>
    </source>
</reference>
<proteinExistence type="predicted"/>
<keyword evidence="3" id="KW-1185">Reference proteome</keyword>
<dbReference type="RefSeq" id="XP_003721798.1">
    <property type="nucleotide sequence ID" value="XM_003721750.1"/>
</dbReference>
<dbReference type="AlphaFoldDB" id="E9ACS5"/>
<dbReference type="VEuPathDB" id="TriTrypDB:LmjF.23.1075"/>
<dbReference type="GeneID" id="12981214"/>
<dbReference type="InParanoid" id="E9ACS5"/>
<accession>E9ACS5</accession>
<dbReference type="RefSeq" id="XP_003721797.1">
    <property type="nucleotide sequence ID" value="XM_003721749.1"/>
</dbReference>
<dbReference type="HOGENOM" id="CLU_2241804_0_0_1"/>
<dbReference type="Proteomes" id="UP000000542">
    <property type="component" value="Chromosome 23"/>
</dbReference>
<dbReference type="EMBL" id="FR796419">
    <property type="protein sequence ID" value="CBZ05834.1"/>
    <property type="molecule type" value="Genomic_DNA"/>
</dbReference>
<dbReference type="GeneID" id="12981228"/>
<dbReference type="KEGG" id="lma:LMJF_23_1084"/>
<dbReference type="EMBL" id="FR796419">
    <property type="protein sequence ID" value="CBZ05835.1"/>
    <property type="molecule type" value="Genomic_DNA"/>
</dbReference>
<reference evidence="1 3" key="1">
    <citation type="journal article" date="2005" name="Science">
        <title>The genome of the kinetoplastid parasite, Leishmania major.</title>
        <authorList>
            <person name="Ivens A.C."/>
            <person name="Peacock C.S."/>
            <person name="Worthey E.A."/>
            <person name="Murphy L."/>
            <person name="Aggarwal G."/>
            <person name="Berriman M."/>
            <person name="Sisk E."/>
            <person name="Rajandream M.A."/>
            <person name="Adlem E."/>
            <person name="Aert R."/>
            <person name="Anupama A."/>
            <person name="Apostolou Z."/>
            <person name="Attipoe P."/>
            <person name="Bason N."/>
            <person name="Bauser C."/>
            <person name="Beck A."/>
            <person name="Beverley S.M."/>
            <person name="Bianchettin G."/>
            <person name="Borzym K."/>
            <person name="Bothe G."/>
            <person name="Bruschi C.V."/>
            <person name="Collins M."/>
            <person name="Cadag E."/>
            <person name="Ciarloni L."/>
            <person name="Clayton C."/>
            <person name="Coulson R.M."/>
            <person name="Cronin A."/>
            <person name="Cruz A.K."/>
            <person name="Davies R.M."/>
            <person name="De Gaudenzi J."/>
            <person name="Dobson D.E."/>
            <person name="Duesterhoeft A."/>
            <person name="Fazelina G."/>
            <person name="Fosker N."/>
            <person name="Frasch A.C."/>
            <person name="Fraser A."/>
            <person name="Fuchs M."/>
            <person name="Gabel C."/>
            <person name="Goble A."/>
            <person name="Goffeau A."/>
            <person name="Harris D."/>
            <person name="Hertz-Fowler C."/>
            <person name="Hilbert H."/>
            <person name="Horn D."/>
            <person name="Huang Y."/>
            <person name="Klages S."/>
            <person name="Knights A."/>
            <person name="Kube M."/>
            <person name="Larke N."/>
            <person name="Litvin L."/>
            <person name="Lord A."/>
            <person name="Louie T."/>
            <person name="Marra M."/>
            <person name="Masuy D."/>
            <person name="Matthews K."/>
            <person name="Michaeli S."/>
            <person name="Mottram J.C."/>
            <person name="Muller-Auer S."/>
            <person name="Munden H."/>
            <person name="Nelson S."/>
            <person name="Norbertczak H."/>
            <person name="Oliver K."/>
            <person name="O'neil S."/>
            <person name="Pentony M."/>
            <person name="Pohl T.M."/>
            <person name="Price C."/>
            <person name="Purnelle B."/>
            <person name="Quail M.A."/>
            <person name="Rabbinowitsch E."/>
            <person name="Reinhardt R."/>
            <person name="Rieger M."/>
            <person name="Rinta J."/>
            <person name="Robben J."/>
            <person name="Robertson L."/>
            <person name="Ruiz J.C."/>
            <person name="Rutter S."/>
            <person name="Saunders D."/>
            <person name="Schafer M."/>
            <person name="Schein J."/>
            <person name="Schwartz D.C."/>
            <person name="Seeger K."/>
            <person name="Seyler A."/>
            <person name="Sharp S."/>
            <person name="Shin H."/>
            <person name="Sivam D."/>
            <person name="Squares R."/>
            <person name="Squares S."/>
            <person name="Tosato V."/>
            <person name="Vogt C."/>
            <person name="Volckaert G."/>
            <person name="Wambutt R."/>
            <person name="Warren T."/>
            <person name="Wedler H."/>
            <person name="Woodward J."/>
            <person name="Zhou S."/>
            <person name="Zimmermann W."/>
            <person name="Smith D.F."/>
            <person name="Blackwell J.M."/>
            <person name="Stuart K.D."/>
            <person name="Barrell B."/>
            <person name="Myler P.J."/>
        </authorList>
    </citation>
    <scope>NUCLEOTIDE SEQUENCE [LARGE SCALE GENOMIC DNA]</scope>
    <source>
        <strain evidence="1">Friedlin</strain>
        <strain evidence="3">MHOM/IL/81/Friedlin</strain>
    </source>
</reference>
<evidence type="ECO:0000313" key="3">
    <source>
        <dbReference type="Proteomes" id="UP000000542"/>
    </source>
</evidence>
<gene>
    <name evidence="1" type="ORF">LMJF_23_1075</name>
    <name evidence="2" type="ORF">LMJF_23_1084</name>
</gene>
<name>E9ACS5_LEIMA</name>
<evidence type="ECO:0000313" key="1">
    <source>
        <dbReference type="EMBL" id="CBZ05834.1"/>
    </source>
</evidence>
<organism evidence="1 3">
    <name type="scientific">Leishmania major</name>
    <dbReference type="NCBI Taxonomy" id="5664"/>
    <lineage>
        <taxon>Eukaryota</taxon>
        <taxon>Discoba</taxon>
        <taxon>Euglenozoa</taxon>
        <taxon>Kinetoplastea</taxon>
        <taxon>Metakinetoplastina</taxon>
        <taxon>Trypanosomatida</taxon>
        <taxon>Trypanosomatidae</taxon>
        <taxon>Leishmaniinae</taxon>
        <taxon>Leishmania</taxon>
    </lineage>
</organism>
<dbReference type="VEuPathDB" id="TriTrypDB:LMJFC_230020100"/>
<sequence length="105" mass="11156">MLADTHTHTHTHTHGQLLYLRGVLPLLAASSAVQPLSTSTVCVCVDAAPLPPVSLVVLSECLGFRLGGWGVLGGPRQHRCPACTTVYIRLFPVHATLAYASVCVR</sequence>
<reference evidence="1" key="3">
    <citation type="submission" date="2011-01" db="EMBL/GenBank/DDBJ databases">
        <authorList>
            <person name="Aslett M."/>
        </authorList>
    </citation>
    <scope>NUCLEOTIDE SEQUENCE</scope>
    <source>
        <strain evidence="1">Friedlin</strain>
    </source>
</reference>